<dbReference type="InterPro" id="IPR002939">
    <property type="entry name" value="DnaJ_C"/>
</dbReference>
<dbReference type="GO" id="GO:0005829">
    <property type="term" value="C:cytosol"/>
    <property type="evidence" value="ECO:0007669"/>
    <property type="project" value="TreeGrafter"/>
</dbReference>
<dbReference type="Proteomes" id="UP000079169">
    <property type="component" value="Unplaced"/>
</dbReference>
<dbReference type="GO" id="GO:0051082">
    <property type="term" value="F:unfolded protein binding"/>
    <property type="evidence" value="ECO:0007669"/>
    <property type="project" value="InterPro"/>
</dbReference>
<accession>A0A1S3DIR3</accession>
<dbReference type="CDD" id="cd06257">
    <property type="entry name" value="DnaJ"/>
    <property type="match status" value="1"/>
</dbReference>
<name>A0A1S3DIR3_DIACI</name>
<dbReference type="RefSeq" id="XP_008482480.1">
    <property type="nucleotide sequence ID" value="XM_008484258.2"/>
</dbReference>
<dbReference type="InterPro" id="IPR001623">
    <property type="entry name" value="DnaJ_domain"/>
</dbReference>
<feature type="domain" description="J" evidence="2">
    <location>
        <begin position="4"/>
        <end position="68"/>
    </location>
</feature>
<evidence type="ECO:0000313" key="4">
    <source>
        <dbReference type="RefSeq" id="XP_008482480.1"/>
    </source>
</evidence>
<dbReference type="Gene3D" id="2.60.260.20">
    <property type="entry name" value="Urease metallochaperone UreE, N-terminal domain"/>
    <property type="match status" value="1"/>
</dbReference>
<dbReference type="PaxDb" id="121845-A0A1S3DIR3"/>
<keyword evidence="3" id="KW-1185">Reference proteome</keyword>
<dbReference type="PRINTS" id="PR00625">
    <property type="entry name" value="JDOMAIN"/>
</dbReference>
<dbReference type="PROSITE" id="PS50076">
    <property type="entry name" value="DNAJ_2"/>
    <property type="match status" value="1"/>
</dbReference>
<keyword evidence="1" id="KW-0143">Chaperone</keyword>
<dbReference type="GO" id="GO:0006457">
    <property type="term" value="P:protein folding"/>
    <property type="evidence" value="ECO:0007669"/>
    <property type="project" value="InterPro"/>
</dbReference>
<evidence type="ECO:0000313" key="3">
    <source>
        <dbReference type="Proteomes" id="UP000079169"/>
    </source>
</evidence>
<dbReference type="KEGG" id="dci:103519173"/>
<dbReference type="PANTHER" id="PTHR24078">
    <property type="entry name" value="DNAJ HOMOLOG SUBFAMILY C MEMBER"/>
    <property type="match status" value="1"/>
</dbReference>
<dbReference type="Pfam" id="PF00226">
    <property type="entry name" value="DnaJ"/>
    <property type="match status" value="1"/>
</dbReference>
<dbReference type="Pfam" id="PF01556">
    <property type="entry name" value="DnaJ_C"/>
    <property type="match status" value="1"/>
</dbReference>
<gene>
    <name evidence="4" type="primary">LOC103519173</name>
</gene>
<evidence type="ECO:0000256" key="1">
    <source>
        <dbReference type="ARBA" id="ARBA00023186"/>
    </source>
</evidence>
<dbReference type="GO" id="GO:0051087">
    <property type="term" value="F:protein-folding chaperone binding"/>
    <property type="evidence" value="ECO:0007669"/>
    <property type="project" value="TreeGrafter"/>
</dbReference>
<dbReference type="OMA" id="DANHIFR"/>
<dbReference type="PANTHER" id="PTHR24078:SF519">
    <property type="entry name" value="DNAJ HOMOLOG SUBFAMILY B MEMBER 13"/>
    <property type="match status" value="1"/>
</dbReference>
<dbReference type="AlphaFoldDB" id="A0A1S3DIR3"/>
<dbReference type="PROSITE" id="PS00636">
    <property type="entry name" value="DNAJ_1"/>
    <property type="match status" value="1"/>
</dbReference>
<sequence>MGFNYYAVLGLTRGASDYDIKMAFRKKAIQYNPERNNDVKSQAMFTLICEAYEVLSDKFRKAIYDQYGEENLKRGVVTPLGYVPPYEYDRDTKRTFRNFFGTESPFADLLNAYRPPKKQETSGDTATNLQGEKGSKQDITLSSNQQVHTVVVSLEELYRGCVKLLTVPVQEIDPCSVQLNFINTSKIVHIKIKPGLPEHTVFKFPKEPLEYSTSSEVIVITKDKPHDVFWREGADLHMKKNVSLTPQERNQKYTTRMFTVS</sequence>
<evidence type="ECO:0000259" key="2">
    <source>
        <dbReference type="PROSITE" id="PS50076"/>
    </source>
</evidence>
<dbReference type="InterPro" id="IPR008971">
    <property type="entry name" value="HSP40/DnaJ_pept-bd"/>
</dbReference>
<dbReference type="SUPFAM" id="SSF49493">
    <property type="entry name" value="HSP40/DnaJ peptide-binding domain"/>
    <property type="match status" value="1"/>
</dbReference>
<dbReference type="Gene3D" id="1.10.287.110">
    <property type="entry name" value="DnaJ domain"/>
    <property type="match status" value="1"/>
</dbReference>
<reference evidence="4" key="1">
    <citation type="submission" date="2025-08" db="UniProtKB">
        <authorList>
            <consortium name="RefSeq"/>
        </authorList>
    </citation>
    <scope>IDENTIFICATION</scope>
</reference>
<dbReference type="SMART" id="SM00271">
    <property type="entry name" value="DnaJ"/>
    <property type="match status" value="1"/>
</dbReference>
<dbReference type="InterPro" id="IPR036869">
    <property type="entry name" value="J_dom_sf"/>
</dbReference>
<dbReference type="STRING" id="121845.A0A1S3DIR3"/>
<dbReference type="FunFam" id="1.10.287.110:FF:000106">
    <property type="entry name" value="Putative heat shock protein-like protein"/>
    <property type="match status" value="1"/>
</dbReference>
<organism evidence="3 4">
    <name type="scientific">Diaphorina citri</name>
    <name type="common">Asian citrus psyllid</name>
    <dbReference type="NCBI Taxonomy" id="121845"/>
    <lineage>
        <taxon>Eukaryota</taxon>
        <taxon>Metazoa</taxon>
        <taxon>Ecdysozoa</taxon>
        <taxon>Arthropoda</taxon>
        <taxon>Hexapoda</taxon>
        <taxon>Insecta</taxon>
        <taxon>Pterygota</taxon>
        <taxon>Neoptera</taxon>
        <taxon>Paraneoptera</taxon>
        <taxon>Hemiptera</taxon>
        <taxon>Sternorrhyncha</taxon>
        <taxon>Psylloidea</taxon>
        <taxon>Psyllidae</taxon>
        <taxon>Diaphorininae</taxon>
        <taxon>Diaphorina</taxon>
    </lineage>
</organism>
<protein>
    <submittedName>
        <fullName evidence="4">DnaJ homolog subfamily B member 4-like</fullName>
    </submittedName>
</protein>
<dbReference type="GeneID" id="103519173"/>
<proteinExistence type="predicted"/>
<dbReference type="SUPFAM" id="SSF46565">
    <property type="entry name" value="Chaperone J-domain"/>
    <property type="match status" value="1"/>
</dbReference>
<dbReference type="InterPro" id="IPR018253">
    <property type="entry name" value="DnaJ_domain_CS"/>
</dbReference>
<dbReference type="InterPro" id="IPR051339">
    <property type="entry name" value="DnaJ_subfamily_B"/>
</dbReference>